<proteinExistence type="predicted"/>
<sequence>MQRPRKQNLSGHFQRPRKYAKASEICNSSKMHINESHNMSNKVHLKNIRVIANMEDPIGRILVLHYAGR</sequence>
<name>A0A371HWT7_MUCPR</name>
<accession>A0A371HWT7</accession>
<organism evidence="1 2">
    <name type="scientific">Mucuna pruriens</name>
    <name type="common">Velvet bean</name>
    <name type="synonym">Dolichos pruriens</name>
    <dbReference type="NCBI Taxonomy" id="157652"/>
    <lineage>
        <taxon>Eukaryota</taxon>
        <taxon>Viridiplantae</taxon>
        <taxon>Streptophyta</taxon>
        <taxon>Embryophyta</taxon>
        <taxon>Tracheophyta</taxon>
        <taxon>Spermatophyta</taxon>
        <taxon>Magnoliopsida</taxon>
        <taxon>eudicotyledons</taxon>
        <taxon>Gunneridae</taxon>
        <taxon>Pentapetalae</taxon>
        <taxon>rosids</taxon>
        <taxon>fabids</taxon>
        <taxon>Fabales</taxon>
        <taxon>Fabaceae</taxon>
        <taxon>Papilionoideae</taxon>
        <taxon>50 kb inversion clade</taxon>
        <taxon>NPAAA clade</taxon>
        <taxon>indigoferoid/millettioid clade</taxon>
        <taxon>Phaseoleae</taxon>
        <taxon>Mucuna</taxon>
    </lineage>
</organism>
<comment type="caution">
    <text evidence="1">The sequence shown here is derived from an EMBL/GenBank/DDBJ whole genome shotgun (WGS) entry which is preliminary data.</text>
</comment>
<dbReference type="Proteomes" id="UP000257109">
    <property type="component" value="Unassembled WGS sequence"/>
</dbReference>
<evidence type="ECO:0000313" key="2">
    <source>
        <dbReference type="Proteomes" id="UP000257109"/>
    </source>
</evidence>
<dbReference type="EMBL" id="QJKJ01001517">
    <property type="protein sequence ID" value="RDY07245.1"/>
    <property type="molecule type" value="Genomic_DNA"/>
</dbReference>
<feature type="non-terminal residue" evidence="1">
    <location>
        <position position="1"/>
    </location>
</feature>
<dbReference type="AlphaFoldDB" id="A0A371HWT7"/>
<gene>
    <name evidence="1" type="ORF">CR513_08680</name>
</gene>
<reference evidence="1" key="1">
    <citation type="submission" date="2018-05" db="EMBL/GenBank/DDBJ databases">
        <title>Draft genome of Mucuna pruriens seed.</title>
        <authorList>
            <person name="Nnadi N.E."/>
            <person name="Vos R."/>
            <person name="Hasami M.H."/>
            <person name="Devisetty U.K."/>
            <person name="Aguiy J.C."/>
        </authorList>
    </citation>
    <scope>NUCLEOTIDE SEQUENCE [LARGE SCALE GENOMIC DNA]</scope>
    <source>
        <strain evidence="1">JCA_2017</strain>
    </source>
</reference>
<protein>
    <submittedName>
        <fullName evidence="1">Uncharacterized protein</fullName>
    </submittedName>
</protein>
<keyword evidence="2" id="KW-1185">Reference proteome</keyword>
<evidence type="ECO:0000313" key="1">
    <source>
        <dbReference type="EMBL" id="RDY07245.1"/>
    </source>
</evidence>